<dbReference type="PANTHER" id="PTHR46796:SF2">
    <property type="entry name" value="TRANSCRIPTIONAL REGULATORY PROTEIN"/>
    <property type="match status" value="1"/>
</dbReference>
<dbReference type="InterPro" id="IPR018062">
    <property type="entry name" value="HTH_AraC-typ_CS"/>
</dbReference>
<gene>
    <name evidence="5" type="ORF">DWV08_15700</name>
    <name evidence="6" type="ORF">DXU92_10320</name>
</gene>
<protein>
    <submittedName>
        <fullName evidence="6">AraC family transcriptional regulator</fullName>
    </submittedName>
</protein>
<dbReference type="Proteomes" id="UP000282185">
    <property type="component" value="Unassembled WGS sequence"/>
</dbReference>
<evidence type="ECO:0000256" key="3">
    <source>
        <dbReference type="ARBA" id="ARBA00023163"/>
    </source>
</evidence>
<name>A0A345YSL6_9MICO</name>
<dbReference type="KEGG" id="bsau:DWV08_15700"/>
<dbReference type="Pfam" id="PF12833">
    <property type="entry name" value="HTH_18"/>
    <property type="match status" value="1"/>
</dbReference>
<dbReference type="GO" id="GO:0043565">
    <property type="term" value="F:sequence-specific DNA binding"/>
    <property type="evidence" value="ECO:0007669"/>
    <property type="project" value="InterPro"/>
</dbReference>
<dbReference type="AlphaFoldDB" id="A0A345YSL6"/>
<feature type="domain" description="HTH araC/xylS-type" evidence="4">
    <location>
        <begin position="5"/>
        <end position="103"/>
    </location>
</feature>
<dbReference type="InterPro" id="IPR009057">
    <property type="entry name" value="Homeodomain-like_sf"/>
</dbReference>
<dbReference type="SMART" id="SM00342">
    <property type="entry name" value="HTH_ARAC"/>
    <property type="match status" value="1"/>
</dbReference>
<evidence type="ECO:0000313" key="6">
    <source>
        <dbReference type="EMBL" id="RRR22633.1"/>
    </source>
</evidence>
<organism evidence="6 8">
    <name type="scientific">Brachybacterium saurashtrense</name>
    <dbReference type="NCBI Taxonomy" id="556288"/>
    <lineage>
        <taxon>Bacteria</taxon>
        <taxon>Bacillati</taxon>
        <taxon>Actinomycetota</taxon>
        <taxon>Actinomycetes</taxon>
        <taxon>Micrococcales</taxon>
        <taxon>Dermabacteraceae</taxon>
        <taxon>Brachybacterium</taxon>
    </lineage>
</organism>
<dbReference type="OrthoDB" id="161473at2"/>
<dbReference type="RefSeq" id="WP_115414665.1">
    <property type="nucleotide sequence ID" value="NZ_CP031356.1"/>
</dbReference>
<dbReference type="PANTHER" id="PTHR46796">
    <property type="entry name" value="HTH-TYPE TRANSCRIPTIONAL ACTIVATOR RHAS-RELATED"/>
    <property type="match status" value="1"/>
</dbReference>
<dbReference type="InterPro" id="IPR018060">
    <property type="entry name" value="HTH_AraC"/>
</dbReference>
<dbReference type="Proteomes" id="UP000254236">
    <property type="component" value="Chromosome"/>
</dbReference>
<evidence type="ECO:0000259" key="4">
    <source>
        <dbReference type="PROSITE" id="PS01124"/>
    </source>
</evidence>
<dbReference type="Gene3D" id="1.10.10.60">
    <property type="entry name" value="Homeodomain-like"/>
    <property type="match status" value="2"/>
</dbReference>
<sequence length="312" mass="34579">MTGTDPLRRLLDAVLRADGASLEEMAADAHLSPFHFQRTVRRRAGESPSAMRRRVRLEQAAWSLQHGTSVTDAAFAAGYDSVDGFSRAFRRAYGCAPSDLPSRGERGHWLPAPNGIHFHSPTALYIDAGRAHEHSSGDALMLLVQHDLDDIDALLAVAAELPQEALGAVRLPGSRPRGFDGPDETLTQVMRHLVVSREPWLASIAGEGEPDLRGPDDPASLRERHRLTAPCWLAMVRDVERRGAWQDAIVDALCEPPESFLLSQIVAHELTFSTHRRQLARWMLAEAGADLRLPHLDPDPILWHRRRTGDQP</sequence>
<evidence type="ECO:0000313" key="5">
    <source>
        <dbReference type="EMBL" id="AXK46918.1"/>
    </source>
</evidence>
<proteinExistence type="predicted"/>
<evidence type="ECO:0000256" key="2">
    <source>
        <dbReference type="ARBA" id="ARBA00023125"/>
    </source>
</evidence>
<reference evidence="5 7" key="1">
    <citation type="submission" date="2018-07" db="EMBL/GenBank/DDBJ databases">
        <title>Brachybacterium saurashtrense DSM 23186 genome sequence.</title>
        <authorList>
            <person name="Guo L."/>
        </authorList>
    </citation>
    <scope>NUCLEOTIDE SEQUENCE [LARGE SCALE GENOMIC DNA]</scope>
    <source>
        <strain evidence="5 7">DSM 23186</strain>
    </source>
</reference>
<dbReference type="EMBL" id="CP031356">
    <property type="protein sequence ID" value="AXK46918.1"/>
    <property type="molecule type" value="Genomic_DNA"/>
</dbReference>
<dbReference type="EMBL" id="QSWH01000004">
    <property type="protein sequence ID" value="RRR22633.1"/>
    <property type="molecule type" value="Genomic_DNA"/>
</dbReference>
<dbReference type="SUPFAM" id="SSF46689">
    <property type="entry name" value="Homeodomain-like"/>
    <property type="match status" value="1"/>
</dbReference>
<dbReference type="InterPro" id="IPR050204">
    <property type="entry name" value="AraC_XylS_family_regulators"/>
</dbReference>
<keyword evidence="7" id="KW-1185">Reference proteome</keyword>
<keyword evidence="3" id="KW-0804">Transcription</keyword>
<accession>A0A345YSL6</accession>
<dbReference type="GO" id="GO:0003700">
    <property type="term" value="F:DNA-binding transcription factor activity"/>
    <property type="evidence" value="ECO:0007669"/>
    <property type="project" value="InterPro"/>
</dbReference>
<evidence type="ECO:0000256" key="1">
    <source>
        <dbReference type="ARBA" id="ARBA00023015"/>
    </source>
</evidence>
<keyword evidence="2" id="KW-0238">DNA-binding</keyword>
<dbReference type="PROSITE" id="PS01124">
    <property type="entry name" value="HTH_ARAC_FAMILY_2"/>
    <property type="match status" value="1"/>
</dbReference>
<evidence type="ECO:0000313" key="7">
    <source>
        <dbReference type="Proteomes" id="UP000254236"/>
    </source>
</evidence>
<keyword evidence="1" id="KW-0805">Transcription regulation</keyword>
<dbReference type="PROSITE" id="PS00041">
    <property type="entry name" value="HTH_ARAC_FAMILY_1"/>
    <property type="match status" value="1"/>
</dbReference>
<evidence type="ECO:0000313" key="8">
    <source>
        <dbReference type="Proteomes" id="UP000282185"/>
    </source>
</evidence>
<reference evidence="6 8" key="2">
    <citation type="submission" date="2018-08" db="EMBL/GenBank/DDBJ databases">
        <title>Brachybacterium saurashtrense DSM 23186.</title>
        <authorList>
            <person name="Li Y."/>
        </authorList>
    </citation>
    <scope>NUCLEOTIDE SEQUENCE [LARGE SCALE GENOMIC DNA]</scope>
    <source>
        <strain evidence="6 8">DSM 23186</strain>
    </source>
</reference>